<comment type="caution">
    <text evidence="1">The sequence shown here is derived from an EMBL/GenBank/DDBJ whole genome shotgun (WGS) entry which is preliminary data.</text>
</comment>
<protein>
    <submittedName>
        <fullName evidence="1">Uncharacterized protein</fullName>
    </submittedName>
</protein>
<organism evidence="1 2">
    <name type="scientific">Trifolium medium</name>
    <dbReference type="NCBI Taxonomy" id="97028"/>
    <lineage>
        <taxon>Eukaryota</taxon>
        <taxon>Viridiplantae</taxon>
        <taxon>Streptophyta</taxon>
        <taxon>Embryophyta</taxon>
        <taxon>Tracheophyta</taxon>
        <taxon>Spermatophyta</taxon>
        <taxon>Magnoliopsida</taxon>
        <taxon>eudicotyledons</taxon>
        <taxon>Gunneridae</taxon>
        <taxon>Pentapetalae</taxon>
        <taxon>rosids</taxon>
        <taxon>fabids</taxon>
        <taxon>Fabales</taxon>
        <taxon>Fabaceae</taxon>
        <taxon>Papilionoideae</taxon>
        <taxon>50 kb inversion clade</taxon>
        <taxon>NPAAA clade</taxon>
        <taxon>Hologalegina</taxon>
        <taxon>IRL clade</taxon>
        <taxon>Trifolieae</taxon>
        <taxon>Trifolium</taxon>
    </lineage>
</organism>
<evidence type="ECO:0000313" key="1">
    <source>
        <dbReference type="EMBL" id="MCI30101.1"/>
    </source>
</evidence>
<dbReference type="AlphaFoldDB" id="A0A392R0H2"/>
<name>A0A392R0H2_9FABA</name>
<sequence>MYGHAIFEEKPSLRITMTPSGNAKSVRRDFEGTDASSAAATCVGYER</sequence>
<evidence type="ECO:0000313" key="2">
    <source>
        <dbReference type="Proteomes" id="UP000265520"/>
    </source>
</evidence>
<accession>A0A392R0H2</accession>
<dbReference type="EMBL" id="LXQA010177080">
    <property type="protein sequence ID" value="MCI30101.1"/>
    <property type="molecule type" value="Genomic_DNA"/>
</dbReference>
<dbReference type="Proteomes" id="UP000265520">
    <property type="component" value="Unassembled WGS sequence"/>
</dbReference>
<proteinExistence type="predicted"/>
<reference evidence="1 2" key="1">
    <citation type="journal article" date="2018" name="Front. Plant Sci.">
        <title>Red Clover (Trifolium pratense) and Zigzag Clover (T. medium) - A Picture of Genomic Similarities and Differences.</title>
        <authorList>
            <person name="Dluhosova J."/>
            <person name="Istvanek J."/>
            <person name="Nedelnik J."/>
            <person name="Repkova J."/>
        </authorList>
    </citation>
    <scope>NUCLEOTIDE SEQUENCE [LARGE SCALE GENOMIC DNA]</scope>
    <source>
        <strain evidence="2">cv. 10/8</strain>
        <tissue evidence="1">Leaf</tissue>
    </source>
</reference>
<feature type="non-terminal residue" evidence="1">
    <location>
        <position position="47"/>
    </location>
</feature>
<keyword evidence="2" id="KW-1185">Reference proteome</keyword>